<reference evidence="14 15" key="2">
    <citation type="submission" date="2024-02" db="EMBL/GenBank/DDBJ databases">
        <title>The Genome Sequence of Enterococcus diestrammenae JM9A.</title>
        <authorList>
            <person name="Earl A."/>
            <person name="Manson A."/>
            <person name="Gilmore M."/>
            <person name="Sanders J."/>
            <person name="Shea T."/>
            <person name="Howe W."/>
            <person name="Livny J."/>
            <person name="Cuomo C."/>
            <person name="Neafsey D."/>
            <person name="Birren B."/>
        </authorList>
    </citation>
    <scope>NUCLEOTIDE SEQUENCE [LARGE SCALE GENOMIC DNA]</scope>
    <source>
        <strain evidence="14 15">JM9A</strain>
    </source>
</reference>
<feature type="transmembrane region" description="Helical" evidence="11">
    <location>
        <begin position="35"/>
        <end position="56"/>
    </location>
</feature>
<evidence type="ECO:0000256" key="10">
    <source>
        <dbReference type="SAM" id="MobiDB-lite"/>
    </source>
</evidence>
<keyword evidence="8 11" id="KW-0472">Membrane</keyword>
<feature type="compositionally biased region" description="Polar residues" evidence="10">
    <location>
        <begin position="1"/>
        <end position="18"/>
    </location>
</feature>
<dbReference type="InterPro" id="IPR005311">
    <property type="entry name" value="PBP_dimer"/>
</dbReference>
<evidence type="ECO:0000256" key="3">
    <source>
        <dbReference type="ARBA" id="ARBA00022475"/>
    </source>
</evidence>
<keyword evidence="5" id="KW-0133">Cell shape</keyword>
<evidence type="ECO:0000256" key="1">
    <source>
        <dbReference type="ARBA" id="ARBA00004162"/>
    </source>
</evidence>
<dbReference type="InterPro" id="IPR050515">
    <property type="entry name" value="Beta-lactam/transpept"/>
</dbReference>
<comment type="subcellular location">
    <subcellularLocation>
        <location evidence="1">Cell membrane</location>
        <topology evidence="1">Single-pass membrane protein</topology>
    </subcellularLocation>
</comment>
<gene>
    <name evidence="14" type="ORF">BAU18_001348</name>
</gene>
<dbReference type="RefSeq" id="WP_161868475.1">
    <property type="nucleotide sequence ID" value="NZ_MAEI02000001.1"/>
</dbReference>
<dbReference type="EMBL" id="MAEI02000001">
    <property type="protein sequence ID" value="MEO1781760.1"/>
    <property type="molecule type" value="Genomic_DNA"/>
</dbReference>
<keyword evidence="6" id="KW-0573">Peptidoglycan synthesis</keyword>
<dbReference type="InterPro" id="IPR001460">
    <property type="entry name" value="PCN-bd_Tpept"/>
</dbReference>
<accession>A0ABV0F140</accession>
<comment type="similarity">
    <text evidence="2">Belongs to the transpeptidase family.</text>
</comment>
<evidence type="ECO:0000313" key="15">
    <source>
        <dbReference type="Proteomes" id="UP001429357"/>
    </source>
</evidence>
<keyword evidence="4 11" id="KW-0812">Transmembrane</keyword>
<keyword evidence="9" id="KW-0961">Cell wall biogenesis/degradation</keyword>
<evidence type="ECO:0000256" key="4">
    <source>
        <dbReference type="ARBA" id="ARBA00022692"/>
    </source>
</evidence>
<dbReference type="PANTHER" id="PTHR30627:SF2">
    <property type="entry name" value="PEPTIDOGLYCAN D,D-TRANSPEPTIDASE MRDA"/>
    <property type="match status" value="1"/>
</dbReference>
<dbReference type="InterPro" id="IPR036138">
    <property type="entry name" value="PBP_dimer_sf"/>
</dbReference>
<evidence type="ECO:0000313" key="14">
    <source>
        <dbReference type="EMBL" id="MEO1781760.1"/>
    </source>
</evidence>
<dbReference type="Pfam" id="PF03717">
    <property type="entry name" value="PBP_dimer"/>
    <property type="match status" value="1"/>
</dbReference>
<keyword evidence="7 11" id="KW-1133">Transmembrane helix</keyword>
<dbReference type="PANTHER" id="PTHR30627">
    <property type="entry name" value="PEPTIDOGLYCAN D,D-TRANSPEPTIDASE"/>
    <property type="match status" value="1"/>
</dbReference>
<dbReference type="SUPFAM" id="SSF56519">
    <property type="entry name" value="Penicillin binding protein dimerisation domain"/>
    <property type="match status" value="1"/>
</dbReference>
<feature type="region of interest" description="Disordered" evidence="10">
    <location>
        <begin position="1"/>
        <end position="25"/>
    </location>
</feature>
<evidence type="ECO:0000256" key="5">
    <source>
        <dbReference type="ARBA" id="ARBA00022960"/>
    </source>
</evidence>
<evidence type="ECO:0000256" key="6">
    <source>
        <dbReference type="ARBA" id="ARBA00022984"/>
    </source>
</evidence>
<sequence length="710" mass="77801">MKKSKSNFWQKLGNTSEPKPSGGGRRSHIPFRLNFLFFIIFGLFIALIIQLGYLQIVNGKNITKQLEEYSVVKVAGSSPRGVIYDATGKPLVENEANSAITFTRGSRMTADDLRTLAEKLNQLIEVSIPDKLKDAELGKRDKIDYWLADKDNFQKAYKRLTDKEQAIIKADSSKEYELVVAKVKEDEIAFSDEELQATAIFTTMNSATALNTVFIKNRDVSDEELAIVAERASELPGISTGTDWSRKYAEENGSIRSILGTVSATGLQKEDAEEYLAKGYARNDRVGTSYLEKQYEEVLQGTKSQSEITLDRNGNISSQKQVFEGEKGDNLKMTINSEFQKKVEEIVKRNYQVLIDNGKAAVSPGVYAVAMNPNTGGVLAMVGYSHEKDSKKLQEHALGTITSSFVPGSVVKAGTLAAGWQNGALKGNETLYDQPLYIKGTPVKASIYNKKGEANRDLDARKALEISSNSYMVQVVLKMMGLNYSQDMEIMGVAKQGPLYNELRNAMAEFGLGVKTGIDLPNETSGIQTPVRNLDPVEDGGKILDISFGQFDTYTPMQLAQYVSTIANGGKKIQPHVVSGIYGNDAEGNIGSLVKKIEPTVLDTVDLSTEQMAIIRGGFYDAVHGTDIFATATKLKTAKMDLAAKTGTAETSAYGETTINSNIVAYGPVENPEIAISVVLPFLSGEDQHINSDIAKEIMDAYYDLFMADR</sequence>
<evidence type="ECO:0000256" key="2">
    <source>
        <dbReference type="ARBA" id="ARBA00007171"/>
    </source>
</evidence>
<reference evidence="15" key="1">
    <citation type="submission" date="2016-06" db="EMBL/GenBank/DDBJ databases">
        <title>Four novel species of enterococci isolated from chicken manure.</title>
        <authorList>
            <person name="Van Tyne D."/>
        </authorList>
    </citation>
    <scope>NUCLEOTIDE SEQUENCE [LARGE SCALE GENOMIC DNA]</scope>
    <source>
        <strain evidence="15">JM9A</strain>
    </source>
</reference>
<evidence type="ECO:0000256" key="7">
    <source>
        <dbReference type="ARBA" id="ARBA00022989"/>
    </source>
</evidence>
<keyword evidence="3" id="KW-1003">Cell membrane</keyword>
<feature type="domain" description="Penicillin-binding protein dimerisation" evidence="13">
    <location>
        <begin position="78"/>
        <end position="320"/>
    </location>
</feature>
<feature type="domain" description="Penicillin-binding protein transpeptidase" evidence="12">
    <location>
        <begin position="367"/>
        <end position="700"/>
    </location>
</feature>
<evidence type="ECO:0000256" key="11">
    <source>
        <dbReference type="SAM" id="Phobius"/>
    </source>
</evidence>
<dbReference type="Gene3D" id="3.90.1310.10">
    <property type="entry name" value="Penicillin-binding protein 2a (Domain 2)"/>
    <property type="match status" value="1"/>
</dbReference>
<evidence type="ECO:0000256" key="9">
    <source>
        <dbReference type="ARBA" id="ARBA00023316"/>
    </source>
</evidence>
<protein>
    <submittedName>
        <fullName evidence="14">Penicillin-binding protein 2B</fullName>
    </submittedName>
</protein>
<evidence type="ECO:0000256" key="8">
    <source>
        <dbReference type="ARBA" id="ARBA00023136"/>
    </source>
</evidence>
<proteinExistence type="inferred from homology"/>
<dbReference type="SUPFAM" id="SSF56601">
    <property type="entry name" value="beta-lactamase/transpeptidase-like"/>
    <property type="match status" value="1"/>
</dbReference>
<organism evidence="14 15">
    <name type="scientific">Enterococcus diestrammenae</name>
    <dbReference type="NCBI Taxonomy" id="1155073"/>
    <lineage>
        <taxon>Bacteria</taxon>
        <taxon>Bacillati</taxon>
        <taxon>Bacillota</taxon>
        <taxon>Bacilli</taxon>
        <taxon>Lactobacillales</taxon>
        <taxon>Enterococcaceae</taxon>
        <taxon>Enterococcus</taxon>
    </lineage>
</organism>
<keyword evidence="15" id="KW-1185">Reference proteome</keyword>
<dbReference type="Proteomes" id="UP001429357">
    <property type="component" value="Unassembled WGS sequence"/>
</dbReference>
<dbReference type="Gene3D" id="3.40.710.10">
    <property type="entry name" value="DD-peptidase/beta-lactamase superfamily"/>
    <property type="match status" value="1"/>
</dbReference>
<evidence type="ECO:0000259" key="12">
    <source>
        <dbReference type="Pfam" id="PF00905"/>
    </source>
</evidence>
<comment type="caution">
    <text evidence="14">The sequence shown here is derived from an EMBL/GenBank/DDBJ whole genome shotgun (WGS) entry which is preliminary data.</text>
</comment>
<dbReference type="Gene3D" id="1.10.10.1230">
    <property type="entry name" value="Penicillin-binding protein, N-terminal non-catalytic domain, head sub-domain"/>
    <property type="match status" value="1"/>
</dbReference>
<name>A0ABV0F140_9ENTE</name>
<evidence type="ECO:0000259" key="13">
    <source>
        <dbReference type="Pfam" id="PF03717"/>
    </source>
</evidence>
<dbReference type="Pfam" id="PF00905">
    <property type="entry name" value="Transpeptidase"/>
    <property type="match status" value="1"/>
</dbReference>
<dbReference type="InterPro" id="IPR012338">
    <property type="entry name" value="Beta-lactam/transpept-like"/>
</dbReference>